<evidence type="ECO:0000313" key="3">
    <source>
        <dbReference type="Proteomes" id="UP000078397"/>
    </source>
</evidence>
<name>A0A219APQ8_METCM</name>
<dbReference type="AlphaFoldDB" id="A0A219APQ8"/>
<accession>A0A219APQ8</accession>
<dbReference type="GeneID" id="33936925"/>
<dbReference type="RefSeq" id="XP_022285272.1">
    <property type="nucleotide sequence ID" value="XM_022429712.1"/>
</dbReference>
<keyword evidence="3" id="KW-1185">Reference proteome</keyword>
<organism evidence="2 3">
    <name type="scientific">Pochonia chlamydosporia 170</name>
    <dbReference type="NCBI Taxonomy" id="1380566"/>
    <lineage>
        <taxon>Eukaryota</taxon>
        <taxon>Fungi</taxon>
        <taxon>Dikarya</taxon>
        <taxon>Ascomycota</taxon>
        <taxon>Pezizomycotina</taxon>
        <taxon>Sordariomycetes</taxon>
        <taxon>Hypocreomycetidae</taxon>
        <taxon>Hypocreales</taxon>
        <taxon>Clavicipitaceae</taxon>
        <taxon>Pochonia</taxon>
    </lineage>
</organism>
<evidence type="ECO:0000313" key="2">
    <source>
        <dbReference type="EMBL" id="OWT42797.1"/>
    </source>
</evidence>
<dbReference type="KEGG" id="pchm:VFPPC_18052"/>
<comment type="caution">
    <text evidence="2">The sequence shown here is derived from an EMBL/GenBank/DDBJ whole genome shotgun (WGS) entry which is preliminary data.</text>
</comment>
<dbReference type="Proteomes" id="UP000078397">
    <property type="component" value="Unassembled WGS sequence"/>
</dbReference>
<sequence length="127" mass="13898">MASANRHQTDRQSGVVASTPPLEIYGFMLSLSRAVLASIIADIAQYSLQHPNAHMLDQMLAGLDKSLKVGLTCEFWGNVAHKLQVPGTSTPWPYAGQVSPHKQPMEPSIKSASDQNDRLPIGRHNLR</sequence>
<feature type="region of interest" description="Disordered" evidence="1">
    <location>
        <begin position="90"/>
        <end position="127"/>
    </location>
</feature>
<proteinExistence type="predicted"/>
<protein>
    <submittedName>
        <fullName evidence="2">Uncharacterized protein</fullName>
    </submittedName>
</protein>
<gene>
    <name evidence="2" type="ORF">VFPPC_18052</name>
</gene>
<dbReference type="EMBL" id="LSBJ02000006">
    <property type="protein sequence ID" value="OWT42797.1"/>
    <property type="molecule type" value="Genomic_DNA"/>
</dbReference>
<reference evidence="2 3" key="1">
    <citation type="journal article" date="2016" name="PLoS Pathog.">
        <title>Biosynthesis of antibiotic leucinostatins in bio-control fungus Purpureocillium lilacinum and their inhibition on phytophthora revealed by genome mining.</title>
        <authorList>
            <person name="Wang G."/>
            <person name="Liu Z."/>
            <person name="Lin R."/>
            <person name="Li E."/>
            <person name="Mao Z."/>
            <person name="Ling J."/>
            <person name="Yang Y."/>
            <person name="Yin W.B."/>
            <person name="Xie B."/>
        </authorList>
    </citation>
    <scope>NUCLEOTIDE SEQUENCE [LARGE SCALE GENOMIC DNA]</scope>
    <source>
        <strain evidence="2">170</strain>
    </source>
</reference>
<evidence type="ECO:0000256" key="1">
    <source>
        <dbReference type="SAM" id="MobiDB-lite"/>
    </source>
</evidence>